<dbReference type="Gene3D" id="1.10.10.160">
    <property type="match status" value="1"/>
</dbReference>
<evidence type="ECO:0000256" key="5">
    <source>
        <dbReference type="ARBA" id="ARBA00022840"/>
    </source>
</evidence>
<dbReference type="RefSeq" id="WP_220104106.1">
    <property type="nucleotide sequence ID" value="NZ_JAHZSS010000011.1"/>
</dbReference>
<dbReference type="Proteomes" id="UP001166251">
    <property type="component" value="Unassembled WGS sequence"/>
</dbReference>
<name>A0ABS7EHQ1_9GAMM</name>
<dbReference type="Pfam" id="PF13361">
    <property type="entry name" value="UvrD_C"/>
    <property type="match status" value="1"/>
</dbReference>
<dbReference type="InterPro" id="IPR013986">
    <property type="entry name" value="DExx_box_DNA_helicase_dom_sf"/>
</dbReference>
<comment type="similarity">
    <text evidence="1">Belongs to the helicase family. UvrD subfamily.</text>
</comment>
<keyword evidence="6" id="KW-0413">Isomerase</keyword>
<evidence type="ECO:0000313" key="13">
    <source>
        <dbReference type="Proteomes" id="UP001166251"/>
    </source>
</evidence>
<evidence type="ECO:0000259" key="11">
    <source>
        <dbReference type="PROSITE" id="PS51198"/>
    </source>
</evidence>
<dbReference type="EMBL" id="JAHZSS010000011">
    <property type="protein sequence ID" value="MBW8191423.1"/>
    <property type="molecule type" value="Genomic_DNA"/>
</dbReference>
<dbReference type="Pfam" id="PF00580">
    <property type="entry name" value="UvrD-helicase"/>
    <property type="match status" value="1"/>
</dbReference>
<evidence type="ECO:0000256" key="7">
    <source>
        <dbReference type="ARBA" id="ARBA00034617"/>
    </source>
</evidence>
<organism evidence="12 13">
    <name type="scientific">Neiella holothuriorum</name>
    <dbReference type="NCBI Taxonomy" id="2870530"/>
    <lineage>
        <taxon>Bacteria</taxon>
        <taxon>Pseudomonadati</taxon>
        <taxon>Pseudomonadota</taxon>
        <taxon>Gammaproteobacteria</taxon>
        <taxon>Alteromonadales</taxon>
        <taxon>Echinimonadaceae</taxon>
        <taxon>Neiella</taxon>
    </lineage>
</organism>
<dbReference type="InterPro" id="IPR014017">
    <property type="entry name" value="DNA_helicase_UvrD-like_C"/>
</dbReference>
<dbReference type="InterPro" id="IPR027417">
    <property type="entry name" value="P-loop_NTPase"/>
</dbReference>
<comment type="catalytic activity">
    <reaction evidence="9">
        <text>ATP + H2O = ADP + phosphate + H(+)</text>
        <dbReference type="Rhea" id="RHEA:13065"/>
        <dbReference type="ChEBI" id="CHEBI:15377"/>
        <dbReference type="ChEBI" id="CHEBI:15378"/>
        <dbReference type="ChEBI" id="CHEBI:30616"/>
        <dbReference type="ChEBI" id="CHEBI:43474"/>
        <dbReference type="ChEBI" id="CHEBI:456216"/>
        <dbReference type="EC" id="5.6.2.4"/>
    </reaction>
</comment>
<keyword evidence="13" id="KW-1185">Reference proteome</keyword>
<feature type="binding site" evidence="10">
    <location>
        <begin position="283"/>
        <end position="290"/>
    </location>
    <ligand>
        <name>ATP</name>
        <dbReference type="ChEBI" id="CHEBI:30616"/>
    </ligand>
</feature>
<dbReference type="EC" id="5.6.2.4" evidence="8"/>
<gene>
    <name evidence="12" type="ORF">K0504_10275</name>
</gene>
<dbReference type="Gene3D" id="3.40.50.300">
    <property type="entry name" value="P-loop containing nucleotide triphosphate hydrolases"/>
    <property type="match status" value="2"/>
</dbReference>
<feature type="domain" description="UvrD-like helicase ATP-binding" evidence="11">
    <location>
        <begin position="262"/>
        <end position="569"/>
    </location>
</feature>
<evidence type="ECO:0000256" key="2">
    <source>
        <dbReference type="ARBA" id="ARBA00022741"/>
    </source>
</evidence>
<evidence type="ECO:0000256" key="1">
    <source>
        <dbReference type="ARBA" id="ARBA00009922"/>
    </source>
</evidence>
<evidence type="ECO:0000313" key="12">
    <source>
        <dbReference type="EMBL" id="MBW8191423.1"/>
    </source>
</evidence>
<proteinExistence type="inferred from homology"/>
<dbReference type="PANTHER" id="PTHR11070">
    <property type="entry name" value="UVRD / RECB / PCRA DNA HELICASE FAMILY MEMBER"/>
    <property type="match status" value="1"/>
</dbReference>
<dbReference type="SUPFAM" id="SSF52540">
    <property type="entry name" value="P-loop containing nucleoside triphosphate hydrolases"/>
    <property type="match status" value="1"/>
</dbReference>
<keyword evidence="5 10" id="KW-0067">ATP-binding</keyword>
<reference evidence="12" key="1">
    <citation type="submission" date="2021-07" db="EMBL/GenBank/DDBJ databases">
        <title>Neiella marina sp. nov., isolated from the intestinal content of sea cucumber Apostichopus japonicus.</title>
        <authorList>
            <person name="Bai X."/>
        </authorList>
    </citation>
    <scope>NUCLEOTIDE SEQUENCE</scope>
    <source>
        <strain evidence="12">126</strain>
    </source>
</reference>
<comment type="catalytic activity">
    <reaction evidence="7">
        <text>Couples ATP hydrolysis with the unwinding of duplex DNA by translocating in the 3'-5' direction.</text>
        <dbReference type="EC" id="5.6.2.4"/>
    </reaction>
</comment>
<accession>A0ABS7EHQ1</accession>
<dbReference type="InterPro" id="IPR014016">
    <property type="entry name" value="UvrD-like_ATP-bd"/>
</dbReference>
<dbReference type="PROSITE" id="PS51198">
    <property type="entry name" value="UVRD_HELICASE_ATP_BIND"/>
    <property type="match status" value="1"/>
</dbReference>
<evidence type="ECO:0000256" key="3">
    <source>
        <dbReference type="ARBA" id="ARBA00022801"/>
    </source>
</evidence>
<protein>
    <recommendedName>
        <fullName evidence="8">DNA 3'-5' helicase</fullName>
        <ecNumber evidence="8">5.6.2.4</ecNumber>
    </recommendedName>
</protein>
<keyword evidence="4 10" id="KW-0347">Helicase</keyword>
<dbReference type="InterPro" id="IPR000212">
    <property type="entry name" value="DNA_helicase_UvrD/REP"/>
</dbReference>
<keyword evidence="3 10" id="KW-0378">Hydrolase</keyword>
<sequence length="866" mass="98423">MQFYEYSKFRESIVNLSKKGSSFSKAAKDAEALVGRVALKQDNPLHGCKTTNHGETRIKNCIKYDLCGRSRLVTVQSNGNCLLLFVGDHNAVDAWLNANKGMSFALDKKNQFVEVKSQSSVIGDGTPIVDKRFRHNELLIDLIDENLLDRFLEESPRKVQREIDRLTSFDEHLLYHVTSELDGDYSVAVRDAFLSLISGDIKNAIRVIQLYLGDIKPIEEIDVDSVVVDSEFLKKISPDSAQYPELLRKFAEGSEYKEWMLFMHPDQESVAFSDFNGPAKLLGVSGSGKTCVVIQRAIYLAKKYPRENILVVTLNKPLAVLIEKLVNQMSDEEVILRIEVKPFFAVGQDLLNQFEPNNRKLYEDTTWKSGEHIDEVWREFYRCELGNNDAEVLHEIHDRLISKGVDAENYIKEEFDWIRSALPSHQRNNYLGIPRQGRTIPLNERQRKTLLKGLSAWERKMKMVGVTDYLNISTAVYRHISKVVPKYRSVLIDESQDFGNIEFSIARSLVAENANDIFICGDAAQKISTKYQNLKEAGIDIHGSRSKSITRNYRNSREILELANNVLEENLTEEMISSDDFEVLDPEYASFSGSNPLLLKAKNLSVELSSAFDYLNKNLKTNQKGCICIAGYTHHEIELYAKKIGVSVLTGNVDINEGSLFMSDLEQTKGFEFDYVCILNCSEGVIPDLHLPVEEHFRELSRLYVAMTRAKLELILSFSGTSSPLFSSARDYLIEDTWQTYIDLNMRFYSAPVKMSDVVHIEDYGTASISDMTGSMFLYRKEAIGLSQDLVELLRNRVTGKGARTKTATGSFRVKSWKNIGSLINDLKGMNAYEHKVNPKLIEELEQMNAYEQIVGPKLIEELEQT</sequence>
<evidence type="ECO:0000256" key="8">
    <source>
        <dbReference type="ARBA" id="ARBA00034808"/>
    </source>
</evidence>
<evidence type="ECO:0000256" key="4">
    <source>
        <dbReference type="ARBA" id="ARBA00022806"/>
    </source>
</evidence>
<evidence type="ECO:0000256" key="6">
    <source>
        <dbReference type="ARBA" id="ARBA00023235"/>
    </source>
</evidence>
<evidence type="ECO:0000256" key="10">
    <source>
        <dbReference type="PROSITE-ProRule" id="PRU00560"/>
    </source>
</evidence>
<keyword evidence="2 10" id="KW-0547">Nucleotide-binding</keyword>
<evidence type="ECO:0000256" key="9">
    <source>
        <dbReference type="ARBA" id="ARBA00048988"/>
    </source>
</evidence>
<comment type="caution">
    <text evidence="12">The sequence shown here is derived from an EMBL/GenBank/DDBJ whole genome shotgun (WGS) entry which is preliminary data.</text>
</comment>